<name>A0A0C3PFJ5_PHLG1</name>
<keyword evidence="3" id="KW-1185">Reference proteome</keyword>
<feature type="region of interest" description="Disordered" evidence="1">
    <location>
        <begin position="1"/>
        <end position="38"/>
    </location>
</feature>
<gene>
    <name evidence="2" type="ORF">PHLGIDRAFT_15243</name>
</gene>
<feature type="compositionally biased region" description="Low complexity" evidence="1">
    <location>
        <begin position="13"/>
        <end position="25"/>
    </location>
</feature>
<dbReference type="AlphaFoldDB" id="A0A0C3PFJ5"/>
<accession>A0A0C3PFJ5</accession>
<organism evidence="2 3">
    <name type="scientific">Phlebiopsis gigantea (strain 11061_1 CR5-6)</name>
    <name type="common">White-rot fungus</name>
    <name type="synonym">Peniophora gigantea</name>
    <dbReference type="NCBI Taxonomy" id="745531"/>
    <lineage>
        <taxon>Eukaryota</taxon>
        <taxon>Fungi</taxon>
        <taxon>Dikarya</taxon>
        <taxon>Basidiomycota</taxon>
        <taxon>Agaricomycotina</taxon>
        <taxon>Agaricomycetes</taxon>
        <taxon>Polyporales</taxon>
        <taxon>Phanerochaetaceae</taxon>
        <taxon>Phlebiopsis</taxon>
    </lineage>
</organism>
<protein>
    <submittedName>
        <fullName evidence="2">Uncharacterized protein</fullName>
    </submittedName>
</protein>
<feature type="compositionally biased region" description="Polar residues" evidence="1">
    <location>
        <begin position="174"/>
        <end position="193"/>
    </location>
</feature>
<reference evidence="2 3" key="1">
    <citation type="journal article" date="2014" name="PLoS Genet.">
        <title>Analysis of the Phlebiopsis gigantea genome, transcriptome and secretome provides insight into its pioneer colonization strategies of wood.</title>
        <authorList>
            <person name="Hori C."/>
            <person name="Ishida T."/>
            <person name="Igarashi K."/>
            <person name="Samejima M."/>
            <person name="Suzuki H."/>
            <person name="Master E."/>
            <person name="Ferreira P."/>
            <person name="Ruiz-Duenas F.J."/>
            <person name="Held B."/>
            <person name="Canessa P."/>
            <person name="Larrondo L.F."/>
            <person name="Schmoll M."/>
            <person name="Druzhinina I.S."/>
            <person name="Kubicek C.P."/>
            <person name="Gaskell J.A."/>
            <person name="Kersten P."/>
            <person name="St John F."/>
            <person name="Glasner J."/>
            <person name="Sabat G."/>
            <person name="Splinter BonDurant S."/>
            <person name="Syed K."/>
            <person name="Yadav J."/>
            <person name="Mgbeahuruike A.C."/>
            <person name="Kovalchuk A."/>
            <person name="Asiegbu F.O."/>
            <person name="Lackner G."/>
            <person name="Hoffmeister D."/>
            <person name="Rencoret J."/>
            <person name="Gutierrez A."/>
            <person name="Sun H."/>
            <person name="Lindquist E."/>
            <person name="Barry K."/>
            <person name="Riley R."/>
            <person name="Grigoriev I.V."/>
            <person name="Henrissat B."/>
            <person name="Kues U."/>
            <person name="Berka R.M."/>
            <person name="Martinez A.T."/>
            <person name="Covert S.F."/>
            <person name="Blanchette R.A."/>
            <person name="Cullen D."/>
        </authorList>
    </citation>
    <scope>NUCLEOTIDE SEQUENCE [LARGE SCALE GENOMIC DNA]</scope>
    <source>
        <strain evidence="2 3">11061_1 CR5-6</strain>
    </source>
</reference>
<proteinExistence type="predicted"/>
<dbReference type="HOGENOM" id="CLU_1147531_0_0_1"/>
<dbReference type="Proteomes" id="UP000053257">
    <property type="component" value="Unassembled WGS sequence"/>
</dbReference>
<evidence type="ECO:0000256" key="1">
    <source>
        <dbReference type="SAM" id="MobiDB-lite"/>
    </source>
</evidence>
<evidence type="ECO:0000313" key="2">
    <source>
        <dbReference type="EMBL" id="KIP04348.1"/>
    </source>
</evidence>
<feature type="region of interest" description="Disordered" evidence="1">
    <location>
        <begin position="161"/>
        <end position="242"/>
    </location>
</feature>
<evidence type="ECO:0000313" key="3">
    <source>
        <dbReference type="Proteomes" id="UP000053257"/>
    </source>
</evidence>
<sequence length="242" mass="25109">MSSEQLIPPVADTTETSEITTSSVELNPADPVAHKTPSMDEAAPIINKAPSIDVAIPIAPEASTFHATTIIGECEPPSGLKDDCSTDNNHSKATSTAAVEATIHVNENDSEVAESIADRVSTADPADKGAAVVQEDVEEILAELGWETRGPKNVTTAVTVGKPKSKKSCVMPISRSTEGAATEGSSTVAQASAPQLAEDDAGNEKLQSDLQELGEGTVPRGKENKPSATTSPQGRTIRVKIT</sequence>
<dbReference type="EMBL" id="KN840577">
    <property type="protein sequence ID" value="KIP04348.1"/>
    <property type="molecule type" value="Genomic_DNA"/>
</dbReference>